<keyword evidence="2" id="KW-1185">Reference proteome</keyword>
<dbReference type="EMBL" id="CAXAMN010019979">
    <property type="protein sequence ID" value="CAK9055237.1"/>
    <property type="molecule type" value="Genomic_DNA"/>
</dbReference>
<accession>A0ABP0MWN6</accession>
<dbReference type="Proteomes" id="UP001642484">
    <property type="component" value="Unassembled WGS sequence"/>
</dbReference>
<comment type="caution">
    <text evidence="1">The sequence shown here is derived from an EMBL/GenBank/DDBJ whole genome shotgun (WGS) entry which is preliminary data.</text>
</comment>
<reference evidence="1 2" key="1">
    <citation type="submission" date="2024-02" db="EMBL/GenBank/DDBJ databases">
        <authorList>
            <person name="Chen Y."/>
            <person name="Shah S."/>
            <person name="Dougan E. K."/>
            <person name="Thang M."/>
            <person name="Chan C."/>
        </authorList>
    </citation>
    <scope>NUCLEOTIDE SEQUENCE [LARGE SCALE GENOMIC DNA]</scope>
</reference>
<organism evidence="1 2">
    <name type="scientific">Durusdinium trenchii</name>
    <dbReference type="NCBI Taxonomy" id="1381693"/>
    <lineage>
        <taxon>Eukaryota</taxon>
        <taxon>Sar</taxon>
        <taxon>Alveolata</taxon>
        <taxon>Dinophyceae</taxon>
        <taxon>Suessiales</taxon>
        <taxon>Symbiodiniaceae</taxon>
        <taxon>Durusdinium</taxon>
    </lineage>
</organism>
<evidence type="ECO:0000313" key="1">
    <source>
        <dbReference type="EMBL" id="CAK9055237.1"/>
    </source>
</evidence>
<feature type="non-terminal residue" evidence="1">
    <location>
        <position position="59"/>
    </location>
</feature>
<name>A0ABP0MWN6_9DINO</name>
<gene>
    <name evidence="1" type="ORF">CCMP2556_LOCUS27502</name>
</gene>
<proteinExistence type="predicted"/>
<sequence length="59" mass="6470">MDHSLRTTQTTGEGRRPLHPSLLILIHPFSTRSRGLLGDFSGAQCLGRTMPLVAFCCSE</sequence>
<protein>
    <submittedName>
        <fullName evidence="1">Uncharacterized protein</fullName>
    </submittedName>
</protein>
<evidence type="ECO:0000313" key="2">
    <source>
        <dbReference type="Proteomes" id="UP001642484"/>
    </source>
</evidence>